<evidence type="ECO:0000256" key="2">
    <source>
        <dbReference type="RuleBase" id="RU361224"/>
    </source>
</evidence>
<accession>A0ABM1MW67</accession>
<evidence type="ECO:0000259" key="4">
    <source>
        <dbReference type="PROSITE" id="PS50021"/>
    </source>
</evidence>
<proteinExistence type="inferred from homology"/>
<dbReference type="PROSITE" id="PS01052">
    <property type="entry name" value="CALPONIN_1"/>
    <property type="match status" value="1"/>
</dbReference>
<dbReference type="InterPro" id="IPR050606">
    <property type="entry name" value="Calponin-like"/>
</dbReference>
<dbReference type="InterPro" id="IPR001715">
    <property type="entry name" value="CH_dom"/>
</dbReference>
<dbReference type="InterPro" id="IPR003096">
    <property type="entry name" value="SM22_calponin"/>
</dbReference>
<dbReference type="Gene3D" id="1.10.418.10">
    <property type="entry name" value="Calponin-like domain"/>
    <property type="match status" value="1"/>
</dbReference>
<feature type="domain" description="Calponin-homology (CH)" evidence="4">
    <location>
        <begin position="17"/>
        <end position="122"/>
    </location>
</feature>
<protein>
    <recommendedName>
        <fullName evidence="2">Transgelin</fullName>
    </recommendedName>
</protein>
<dbReference type="PANTHER" id="PTHR47385">
    <property type="entry name" value="CALPONIN"/>
    <property type="match status" value="1"/>
</dbReference>
<comment type="similarity">
    <text evidence="1 2">Belongs to the calponin family.</text>
</comment>
<dbReference type="PROSITE" id="PS51122">
    <property type="entry name" value="CALPONIN_2"/>
    <property type="match status" value="1"/>
</dbReference>
<evidence type="ECO:0000256" key="3">
    <source>
        <dbReference type="SAM" id="MobiDB-lite"/>
    </source>
</evidence>
<dbReference type="SMART" id="SM00033">
    <property type="entry name" value="CH"/>
    <property type="match status" value="1"/>
</dbReference>
<evidence type="ECO:0000313" key="6">
    <source>
        <dbReference type="RefSeq" id="XP_017778817.1"/>
    </source>
</evidence>
<dbReference type="Proteomes" id="UP000695000">
    <property type="component" value="Unplaced"/>
</dbReference>
<dbReference type="Pfam" id="PF00307">
    <property type="entry name" value="CH"/>
    <property type="match status" value="1"/>
</dbReference>
<dbReference type="Pfam" id="PF00402">
    <property type="entry name" value="Calponin"/>
    <property type="match status" value="1"/>
</dbReference>
<dbReference type="RefSeq" id="XP_017778817.1">
    <property type="nucleotide sequence ID" value="XM_017923328.1"/>
</dbReference>
<name>A0ABM1MW67_NICVS</name>
<sequence>MSLERQVRAKLASKRDLTQDKEAQEWIETILGAKFPPGEAYEDVIRDGTVLCQLMNKLAPGSVAKINTSGGQFKMMENINNFQAALKAYGCNDVDVFQTVDLWEKKDIAQVTNTIFALGRQTYKHAEWKGPYLGPKPSDENKRDFTEEQLKAGQTMIGLQAGSNKGATQAGQNMGASRKILMGK</sequence>
<keyword evidence="5" id="KW-1185">Reference proteome</keyword>
<dbReference type="PANTHER" id="PTHR47385:SF24">
    <property type="entry name" value="MUSCLE-SPECIFIC PROTEIN 20"/>
    <property type="match status" value="1"/>
</dbReference>
<gene>
    <name evidence="6" type="primary">LOC108564324</name>
</gene>
<reference evidence="6" key="1">
    <citation type="submission" date="2025-08" db="UniProtKB">
        <authorList>
            <consortium name="RefSeq"/>
        </authorList>
    </citation>
    <scope>IDENTIFICATION</scope>
    <source>
        <tissue evidence="6">Whole Larva</tissue>
    </source>
</reference>
<feature type="region of interest" description="Disordered" evidence="3">
    <location>
        <begin position="163"/>
        <end position="184"/>
    </location>
</feature>
<dbReference type="GeneID" id="108564324"/>
<evidence type="ECO:0000313" key="5">
    <source>
        <dbReference type="Proteomes" id="UP000695000"/>
    </source>
</evidence>
<evidence type="ECO:0000256" key="1">
    <source>
        <dbReference type="ARBA" id="ARBA00009631"/>
    </source>
</evidence>
<dbReference type="InterPro" id="IPR000557">
    <property type="entry name" value="Calponin_repeat"/>
</dbReference>
<dbReference type="CDD" id="cd21207">
    <property type="entry name" value="CH_dMP20-like"/>
    <property type="match status" value="1"/>
</dbReference>
<dbReference type="PROSITE" id="PS50021">
    <property type="entry name" value="CH"/>
    <property type="match status" value="1"/>
</dbReference>
<dbReference type="SUPFAM" id="SSF47576">
    <property type="entry name" value="Calponin-homology domain, CH-domain"/>
    <property type="match status" value="1"/>
</dbReference>
<feature type="compositionally biased region" description="Polar residues" evidence="3">
    <location>
        <begin position="163"/>
        <end position="175"/>
    </location>
</feature>
<dbReference type="InterPro" id="IPR036872">
    <property type="entry name" value="CH_dom_sf"/>
</dbReference>
<organism evidence="5 6">
    <name type="scientific">Nicrophorus vespilloides</name>
    <name type="common">Boreal carrion beetle</name>
    <dbReference type="NCBI Taxonomy" id="110193"/>
    <lineage>
        <taxon>Eukaryota</taxon>
        <taxon>Metazoa</taxon>
        <taxon>Ecdysozoa</taxon>
        <taxon>Arthropoda</taxon>
        <taxon>Hexapoda</taxon>
        <taxon>Insecta</taxon>
        <taxon>Pterygota</taxon>
        <taxon>Neoptera</taxon>
        <taxon>Endopterygota</taxon>
        <taxon>Coleoptera</taxon>
        <taxon>Polyphaga</taxon>
        <taxon>Staphyliniformia</taxon>
        <taxon>Silphidae</taxon>
        <taxon>Nicrophorinae</taxon>
        <taxon>Nicrophorus</taxon>
    </lineage>
</organism>
<dbReference type="PRINTS" id="PR00888">
    <property type="entry name" value="SM22CALPONIN"/>
</dbReference>